<dbReference type="InterPro" id="IPR001304">
    <property type="entry name" value="C-type_lectin-like"/>
</dbReference>
<feature type="domain" description="C-type lectin" evidence="2">
    <location>
        <begin position="27"/>
        <end position="153"/>
    </location>
</feature>
<dbReference type="Gene3D" id="3.10.100.10">
    <property type="entry name" value="Mannose-Binding Protein A, subunit A"/>
    <property type="match status" value="1"/>
</dbReference>
<proteinExistence type="predicted"/>
<evidence type="ECO:0000259" key="2">
    <source>
        <dbReference type="SMART" id="SM00034"/>
    </source>
</evidence>
<protein>
    <submittedName>
        <fullName evidence="4">C-type lectin domain-containing protein</fullName>
    </submittedName>
</protein>
<keyword evidence="1" id="KW-0732">Signal</keyword>
<evidence type="ECO:0000256" key="1">
    <source>
        <dbReference type="SAM" id="SignalP"/>
    </source>
</evidence>
<organism evidence="3 4">
    <name type="scientific">Macrostomum lignano</name>
    <dbReference type="NCBI Taxonomy" id="282301"/>
    <lineage>
        <taxon>Eukaryota</taxon>
        <taxon>Metazoa</taxon>
        <taxon>Spiralia</taxon>
        <taxon>Lophotrochozoa</taxon>
        <taxon>Platyhelminthes</taxon>
        <taxon>Rhabditophora</taxon>
        <taxon>Macrostomorpha</taxon>
        <taxon>Macrostomida</taxon>
        <taxon>Macrostomidae</taxon>
        <taxon>Macrostomum</taxon>
    </lineage>
</organism>
<dbReference type="SMART" id="SM00034">
    <property type="entry name" value="CLECT"/>
    <property type="match status" value="1"/>
</dbReference>
<feature type="signal peptide" evidence="1">
    <location>
        <begin position="1"/>
        <end position="23"/>
    </location>
</feature>
<keyword evidence="3" id="KW-1185">Reference proteome</keyword>
<reference evidence="4" key="1">
    <citation type="submission" date="2016-11" db="UniProtKB">
        <authorList>
            <consortium name="WormBaseParasite"/>
        </authorList>
    </citation>
    <scope>IDENTIFICATION</scope>
</reference>
<accession>A0A1I8J9L1</accession>
<dbReference type="InterPro" id="IPR016186">
    <property type="entry name" value="C-type_lectin-like/link_sf"/>
</dbReference>
<dbReference type="InterPro" id="IPR016187">
    <property type="entry name" value="CTDL_fold"/>
</dbReference>
<dbReference type="WBParaSite" id="maker-uti_cns_0046374-snap-gene-0.2-mRNA-1">
    <property type="protein sequence ID" value="maker-uti_cns_0046374-snap-gene-0.2-mRNA-1"/>
    <property type="gene ID" value="maker-uti_cns_0046374-snap-gene-0.2"/>
</dbReference>
<dbReference type="Proteomes" id="UP000095280">
    <property type="component" value="Unplaced"/>
</dbReference>
<dbReference type="SUPFAM" id="SSF56436">
    <property type="entry name" value="C-type lectin-like"/>
    <property type="match status" value="1"/>
</dbReference>
<evidence type="ECO:0000313" key="3">
    <source>
        <dbReference type="Proteomes" id="UP000095280"/>
    </source>
</evidence>
<feature type="chain" id="PRO_5009321558" evidence="1">
    <location>
        <begin position="24"/>
        <end position="478"/>
    </location>
</feature>
<name>A0A1I8J9L1_9PLAT</name>
<dbReference type="AlphaFoldDB" id="A0A1I8J9L1"/>
<sequence>MPSVSRQLIFTIVLATVVPELQARYFCPTPWTQYFDRCIRLFTISYQQSAAATYCAGYNNGAGATGKLYAPRTRQDLAIFDHIDWVTKRPWIGAVRNTTNGNKFFDSEGNQVPDNLFYLALAEGDGLNCAVYNTDLGRLELRSCSNSHHFYCQLPATTPSDTCSPSFLPMFSNMDLSGTDDRDRDSTGLATNYPLYYFYPIQYGYADVYGLSYCGRMTRERRSCHRVCKWYREYYGDLDVNQNGEACIPYSAWPAATNNNQNLLKRELLQWKGMQSMFAEFFMNKKVKLSSTYETSGFSLIRTSNYESTVTAESIYYVLIDLKTPTFVTLIIPYTTSVNQMKCIWTGVSNTWNSSLDEAAFDGWTSCGVQERADPSDGHLFFHCPPGTIGRYAVITRRKSCGYHTVDHVKIYGDHYYDVNFIPGSSFVNRIPESMEKDLQTNRNVTFSTLIRDTYADFFLTAGTTYSSMLDQVRVVLV</sequence>
<evidence type="ECO:0000313" key="4">
    <source>
        <dbReference type="WBParaSite" id="maker-uti_cns_0046374-snap-gene-0.2-mRNA-1"/>
    </source>
</evidence>